<evidence type="ECO:0000313" key="20">
    <source>
        <dbReference type="EMBL" id="GMG87875.1"/>
    </source>
</evidence>
<protein>
    <recommendedName>
        <fullName evidence="8 19">Branched-chain-amino-acid aminotransferase</fullName>
        <shortName evidence="19">BCAT</shortName>
        <ecNumber evidence="7 19">2.6.1.42</ecNumber>
    </recommendedName>
</protein>
<evidence type="ECO:0000256" key="10">
    <source>
        <dbReference type="ARBA" id="ARBA00022605"/>
    </source>
</evidence>
<evidence type="ECO:0000256" key="1">
    <source>
        <dbReference type="ARBA" id="ARBA00001933"/>
    </source>
</evidence>
<comment type="catalytic activity">
    <reaction evidence="16 19">
        <text>L-leucine + 2-oxoglutarate = 4-methyl-2-oxopentanoate + L-glutamate</text>
        <dbReference type="Rhea" id="RHEA:18321"/>
        <dbReference type="ChEBI" id="CHEBI:16810"/>
        <dbReference type="ChEBI" id="CHEBI:17865"/>
        <dbReference type="ChEBI" id="CHEBI:29985"/>
        <dbReference type="ChEBI" id="CHEBI:57427"/>
        <dbReference type="EC" id="2.6.1.42"/>
    </reaction>
</comment>
<evidence type="ECO:0000256" key="18">
    <source>
        <dbReference type="RuleBase" id="RU004516"/>
    </source>
</evidence>
<dbReference type="NCBIfam" id="TIGR01122">
    <property type="entry name" value="ilvE_I"/>
    <property type="match status" value="1"/>
</dbReference>
<comment type="function">
    <text evidence="2 19">Acts on leucine, isoleucine and valine.</text>
</comment>
<dbReference type="NCBIfam" id="NF005146">
    <property type="entry name" value="PRK06606.1"/>
    <property type="match status" value="1"/>
</dbReference>
<keyword evidence="10 19" id="KW-0028">Amino-acid biosynthesis</keyword>
<dbReference type="Gene3D" id="3.30.470.10">
    <property type="match status" value="1"/>
</dbReference>
<evidence type="ECO:0000256" key="16">
    <source>
        <dbReference type="ARBA" id="ARBA00049229"/>
    </source>
</evidence>
<evidence type="ECO:0000256" key="19">
    <source>
        <dbReference type="RuleBase" id="RU364094"/>
    </source>
</evidence>
<dbReference type="InterPro" id="IPR036038">
    <property type="entry name" value="Aminotransferase-like"/>
</dbReference>
<organism evidence="20 21">
    <name type="scientific">Biformimicrobium ophioploci</name>
    <dbReference type="NCBI Taxonomy" id="3036711"/>
    <lineage>
        <taxon>Bacteria</taxon>
        <taxon>Pseudomonadati</taxon>
        <taxon>Pseudomonadota</taxon>
        <taxon>Gammaproteobacteria</taxon>
        <taxon>Cellvibrionales</taxon>
        <taxon>Microbulbiferaceae</taxon>
        <taxon>Biformimicrobium</taxon>
    </lineage>
</organism>
<dbReference type="CDD" id="cd01557">
    <property type="entry name" value="BCAT_beta_family"/>
    <property type="match status" value="1"/>
</dbReference>
<dbReference type="Pfam" id="PF01063">
    <property type="entry name" value="Aminotran_4"/>
    <property type="match status" value="1"/>
</dbReference>
<comment type="catalytic activity">
    <reaction evidence="14 19">
        <text>L-valine + 2-oxoglutarate = 3-methyl-2-oxobutanoate + L-glutamate</text>
        <dbReference type="Rhea" id="RHEA:24813"/>
        <dbReference type="ChEBI" id="CHEBI:11851"/>
        <dbReference type="ChEBI" id="CHEBI:16810"/>
        <dbReference type="ChEBI" id="CHEBI:29985"/>
        <dbReference type="ChEBI" id="CHEBI:57762"/>
        <dbReference type="EC" id="2.6.1.42"/>
    </reaction>
</comment>
<name>A0ABQ6M0S0_9GAMM</name>
<dbReference type="InterPro" id="IPR018300">
    <property type="entry name" value="Aminotrans_IV_CS"/>
</dbReference>
<dbReference type="InterPro" id="IPR001544">
    <property type="entry name" value="Aminotrans_IV"/>
</dbReference>
<keyword evidence="21" id="KW-1185">Reference proteome</keyword>
<dbReference type="InterPro" id="IPR033939">
    <property type="entry name" value="BCAT_family"/>
</dbReference>
<dbReference type="InterPro" id="IPR005785">
    <property type="entry name" value="B_amino_transI"/>
</dbReference>
<dbReference type="RefSeq" id="WP_285764490.1">
    <property type="nucleotide sequence ID" value="NZ_BSYJ01000004.1"/>
</dbReference>
<sequence length="319" mass="35664">MSFADRDGVIWFDGELVPWRDARVHVLTHTLHYGMGVFEGVRAYDAGDNGACIFRLQEHTQRLQRSAKIMNMPLPYSEEELNEAQRMVVRENGLKEGYLRPMAFYGSEGMGLRADALKTHVIVAAWEWPSYMSPEAIELGIKVNTSSYTRHHVNISMTKAKANGQYINSMLALQEAIRNGCDEALLLDPEGYVAEGSGENVFVVSNGVIYTPELTSCLDGITRQTVIRLAEECGYQVREKRITRDEVYVADEAFFTGTAAEVLPIRSLDGRTIGEGRRGPITTRLQSMYFDVVRGRSEHHLEWLTPVEDEVAIAAAVGA</sequence>
<dbReference type="PANTHER" id="PTHR42743">
    <property type="entry name" value="AMINO-ACID AMINOTRANSFERASE"/>
    <property type="match status" value="1"/>
</dbReference>
<dbReference type="EC" id="2.6.1.42" evidence="7 19"/>
<dbReference type="Proteomes" id="UP001224392">
    <property type="component" value="Unassembled WGS sequence"/>
</dbReference>
<proteinExistence type="inferred from homology"/>
<reference evidence="20 21" key="1">
    <citation type="submission" date="2023-04" db="EMBL/GenBank/DDBJ databases">
        <title>Marinobulbifer ophiurae gen. nov., sp. Nov., isolate from tissue of brittle star Ophioplocus japonicus.</title>
        <authorList>
            <person name="Kawano K."/>
            <person name="Sawayama S."/>
            <person name="Nakagawa S."/>
        </authorList>
    </citation>
    <scope>NUCLEOTIDE SEQUENCE [LARGE SCALE GENOMIC DNA]</scope>
    <source>
        <strain evidence="20 21">NKW57</strain>
    </source>
</reference>
<evidence type="ECO:0000256" key="15">
    <source>
        <dbReference type="ARBA" id="ARBA00048798"/>
    </source>
</evidence>
<evidence type="ECO:0000256" key="3">
    <source>
        <dbReference type="ARBA" id="ARBA00004824"/>
    </source>
</evidence>
<comment type="pathway">
    <text evidence="3 19">Amino-acid biosynthesis; L-isoleucine biosynthesis; L-isoleucine from 2-oxobutanoate: step 4/4.</text>
</comment>
<evidence type="ECO:0000313" key="21">
    <source>
        <dbReference type="Proteomes" id="UP001224392"/>
    </source>
</evidence>
<dbReference type="InterPro" id="IPR043132">
    <property type="entry name" value="BCAT-like_C"/>
</dbReference>
<comment type="pathway">
    <text evidence="5 19">Amino-acid biosynthesis; L-leucine biosynthesis; L-leucine from 3-methyl-2-oxobutanoate: step 4/4.</text>
</comment>
<comment type="pathway">
    <text evidence="4 19">Amino-acid biosynthesis; L-valine biosynthesis; L-valine from pyruvate: step 4/4.</text>
</comment>
<dbReference type="PANTHER" id="PTHR42743:SF11">
    <property type="entry name" value="AMINODEOXYCHORISMATE LYASE"/>
    <property type="match status" value="1"/>
</dbReference>
<accession>A0ABQ6M0S0</accession>
<evidence type="ECO:0000256" key="4">
    <source>
        <dbReference type="ARBA" id="ARBA00004931"/>
    </source>
</evidence>
<dbReference type="Gene3D" id="3.20.10.10">
    <property type="entry name" value="D-amino Acid Aminotransferase, subunit A, domain 2"/>
    <property type="match status" value="1"/>
</dbReference>
<evidence type="ECO:0000256" key="8">
    <source>
        <dbReference type="ARBA" id="ARBA00018179"/>
    </source>
</evidence>
<evidence type="ECO:0000256" key="7">
    <source>
        <dbReference type="ARBA" id="ARBA00013053"/>
    </source>
</evidence>
<dbReference type="InterPro" id="IPR043131">
    <property type="entry name" value="BCAT-like_N"/>
</dbReference>
<evidence type="ECO:0000256" key="5">
    <source>
        <dbReference type="ARBA" id="ARBA00005072"/>
    </source>
</evidence>
<evidence type="ECO:0000256" key="12">
    <source>
        <dbReference type="ARBA" id="ARBA00022898"/>
    </source>
</evidence>
<comment type="catalytic activity">
    <reaction evidence="15 19">
        <text>L-isoleucine + 2-oxoglutarate = (S)-3-methyl-2-oxopentanoate + L-glutamate</text>
        <dbReference type="Rhea" id="RHEA:24801"/>
        <dbReference type="ChEBI" id="CHEBI:16810"/>
        <dbReference type="ChEBI" id="CHEBI:29985"/>
        <dbReference type="ChEBI" id="CHEBI:35146"/>
        <dbReference type="ChEBI" id="CHEBI:58045"/>
        <dbReference type="EC" id="2.6.1.42"/>
    </reaction>
</comment>
<evidence type="ECO:0000256" key="9">
    <source>
        <dbReference type="ARBA" id="ARBA00022576"/>
    </source>
</evidence>
<evidence type="ECO:0000256" key="17">
    <source>
        <dbReference type="RuleBase" id="RU004106"/>
    </source>
</evidence>
<comment type="cofactor">
    <cofactor evidence="1 18">
        <name>pyridoxal 5'-phosphate</name>
        <dbReference type="ChEBI" id="CHEBI:597326"/>
    </cofactor>
</comment>
<dbReference type="SUPFAM" id="SSF56752">
    <property type="entry name" value="D-aminoacid aminotransferase-like PLP-dependent enzymes"/>
    <property type="match status" value="1"/>
</dbReference>
<dbReference type="EMBL" id="BSYJ01000004">
    <property type="protein sequence ID" value="GMG87875.1"/>
    <property type="molecule type" value="Genomic_DNA"/>
</dbReference>
<evidence type="ECO:0000256" key="2">
    <source>
        <dbReference type="ARBA" id="ARBA00003109"/>
    </source>
</evidence>
<evidence type="ECO:0000256" key="6">
    <source>
        <dbReference type="ARBA" id="ARBA00009320"/>
    </source>
</evidence>
<comment type="caution">
    <text evidence="20">The sequence shown here is derived from an EMBL/GenBank/DDBJ whole genome shotgun (WGS) entry which is preliminary data.</text>
</comment>
<comment type="similarity">
    <text evidence="6 17">Belongs to the class-IV pyridoxal-phosphate-dependent aminotransferase family.</text>
</comment>
<keyword evidence="12 18" id="KW-0663">Pyridoxal phosphate</keyword>
<dbReference type="PROSITE" id="PS00770">
    <property type="entry name" value="AA_TRANSFER_CLASS_4"/>
    <property type="match status" value="1"/>
</dbReference>
<keyword evidence="9 19" id="KW-0032">Aminotransferase</keyword>
<evidence type="ECO:0000256" key="13">
    <source>
        <dbReference type="ARBA" id="ARBA00023304"/>
    </source>
</evidence>
<keyword evidence="11 19" id="KW-0808">Transferase</keyword>
<evidence type="ECO:0000256" key="14">
    <source>
        <dbReference type="ARBA" id="ARBA00048212"/>
    </source>
</evidence>
<keyword evidence="13 19" id="KW-0100">Branched-chain amino acid biosynthesis</keyword>
<gene>
    <name evidence="19 20" type="primary">ilvE</name>
    <name evidence="20" type="ORF">MNKW57_21960</name>
</gene>
<evidence type="ECO:0000256" key="11">
    <source>
        <dbReference type="ARBA" id="ARBA00022679"/>
    </source>
</evidence>
<dbReference type="InterPro" id="IPR050571">
    <property type="entry name" value="Class-IV_PLP-Dep_Aminotrnsfr"/>
</dbReference>